<evidence type="ECO:0000313" key="12">
    <source>
        <dbReference type="Proteomes" id="UP000249890"/>
    </source>
</evidence>
<dbReference type="GO" id="GO:0043565">
    <property type="term" value="F:sequence-specific DNA binding"/>
    <property type="evidence" value="ECO:0007669"/>
    <property type="project" value="InterPro"/>
</dbReference>
<evidence type="ECO:0000256" key="3">
    <source>
        <dbReference type="ARBA" id="ARBA00022553"/>
    </source>
</evidence>
<dbReference type="Pfam" id="PF17853">
    <property type="entry name" value="GGDEF_2"/>
    <property type="match status" value="1"/>
</dbReference>
<dbReference type="EMBL" id="CP021780">
    <property type="protein sequence ID" value="ASA23483.1"/>
    <property type="molecule type" value="Genomic_DNA"/>
</dbReference>
<protein>
    <recommendedName>
        <fullName evidence="13">DNA-binding response regulator</fullName>
    </recommendedName>
</protein>
<keyword evidence="3 8" id="KW-0597">Phosphoprotein</keyword>
<evidence type="ECO:0000256" key="1">
    <source>
        <dbReference type="ARBA" id="ARBA00004496"/>
    </source>
</evidence>
<feature type="domain" description="Response regulatory" evidence="10">
    <location>
        <begin position="2"/>
        <end position="119"/>
    </location>
</feature>
<keyword evidence="2" id="KW-0963">Cytoplasm</keyword>
<evidence type="ECO:0000256" key="2">
    <source>
        <dbReference type="ARBA" id="ARBA00022490"/>
    </source>
</evidence>
<dbReference type="InterPro" id="IPR001789">
    <property type="entry name" value="Sig_transdc_resp-reg_receiver"/>
</dbReference>
<proteinExistence type="predicted"/>
<sequence length="512" mass="59359">MRILIADDDEFTREALIESIRWESYGIEQVLEARDGIEAVRMASRYHPDIVLTDIRMPKLNGIDFAERLTEICPSSKLLFMSGYLDVDYLKSAIRLAALDYIEKPIRIDELELAIKKTTELVQSSQRKELESYKTRDIERQRLVRILIDKSARTEEIKGICEVVNFPLNTQYVALCVTEIQSLKNENDNISLVNEFWNNQNIPCIGDYLGNGEYAFILSVVKMDLRRLESLARYLLSQYPKEFYAGIGSKVFKLREVVDSWEKARKASEICFFFPDIYLSVYDESFLKRTSSSQGYHMEFLNLMKSSPNHLPEWIDRVSQSFIFQKAYEKDKFCSLFITIANTLVNEESSLLLKVEQLYHTADIGQIVRSNRTVNQLNQFMQELCQEYLEVINRNSRYSLITRGVIKYVVNHCSKTDLDVQEVAYHMHLSVPHLNMLFKQDVGTTVSQYIRDYRIEQAKKLIANNSYKMNAISEMCGFATPSYFTRVFGDCTGMSPWNIGSSWAIYEAECSA</sequence>
<evidence type="ECO:0008006" key="13">
    <source>
        <dbReference type="Google" id="ProtNLM"/>
    </source>
</evidence>
<keyword evidence="4" id="KW-0902">Two-component regulatory system</keyword>
<name>A0A2Z2KJN4_9BACL</name>
<feature type="modified residue" description="4-aspartylphosphate" evidence="8">
    <location>
        <position position="54"/>
    </location>
</feature>
<dbReference type="CDD" id="cd17536">
    <property type="entry name" value="REC_YesN-like"/>
    <property type="match status" value="1"/>
</dbReference>
<dbReference type="SUPFAM" id="SSF52172">
    <property type="entry name" value="CheY-like"/>
    <property type="match status" value="1"/>
</dbReference>
<dbReference type="Proteomes" id="UP000249890">
    <property type="component" value="Chromosome"/>
</dbReference>
<dbReference type="InterPro" id="IPR011006">
    <property type="entry name" value="CheY-like_superfamily"/>
</dbReference>
<dbReference type="InterPro" id="IPR009057">
    <property type="entry name" value="Homeodomain-like_sf"/>
</dbReference>
<evidence type="ECO:0000259" key="9">
    <source>
        <dbReference type="PROSITE" id="PS01124"/>
    </source>
</evidence>
<dbReference type="InterPro" id="IPR041522">
    <property type="entry name" value="CdaR_GGDEF"/>
</dbReference>
<dbReference type="AlphaFoldDB" id="A0A2Z2KJN4"/>
<dbReference type="PANTHER" id="PTHR42713:SF3">
    <property type="entry name" value="TRANSCRIPTIONAL REGULATORY PROTEIN HPTR"/>
    <property type="match status" value="1"/>
</dbReference>
<dbReference type="GO" id="GO:0000160">
    <property type="term" value="P:phosphorelay signal transduction system"/>
    <property type="evidence" value="ECO:0007669"/>
    <property type="project" value="UniProtKB-KW"/>
</dbReference>
<dbReference type="Pfam" id="PF00072">
    <property type="entry name" value="Response_reg"/>
    <property type="match status" value="1"/>
</dbReference>
<dbReference type="PROSITE" id="PS01124">
    <property type="entry name" value="HTH_ARAC_FAMILY_2"/>
    <property type="match status" value="1"/>
</dbReference>
<keyword evidence="5" id="KW-0805">Transcription regulation</keyword>
<dbReference type="PROSITE" id="PS00041">
    <property type="entry name" value="HTH_ARAC_FAMILY_1"/>
    <property type="match status" value="1"/>
</dbReference>
<evidence type="ECO:0000256" key="7">
    <source>
        <dbReference type="ARBA" id="ARBA00023163"/>
    </source>
</evidence>
<organism evidence="11 12">
    <name type="scientific">Paenibacillus donghaensis</name>
    <dbReference type="NCBI Taxonomy" id="414771"/>
    <lineage>
        <taxon>Bacteria</taxon>
        <taxon>Bacillati</taxon>
        <taxon>Bacillota</taxon>
        <taxon>Bacilli</taxon>
        <taxon>Bacillales</taxon>
        <taxon>Paenibacillaceae</taxon>
        <taxon>Paenibacillus</taxon>
    </lineage>
</organism>
<dbReference type="Gene3D" id="3.40.50.2300">
    <property type="match status" value="1"/>
</dbReference>
<evidence type="ECO:0000256" key="4">
    <source>
        <dbReference type="ARBA" id="ARBA00023012"/>
    </source>
</evidence>
<evidence type="ECO:0000313" key="11">
    <source>
        <dbReference type="EMBL" id="ASA23483.1"/>
    </source>
</evidence>
<dbReference type="InterPro" id="IPR018060">
    <property type="entry name" value="HTH_AraC"/>
</dbReference>
<dbReference type="RefSeq" id="WP_087917471.1">
    <property type="nucleotide sequence ID" value="NZ_CP021780.1"/>
</dbReference>
<keyword evidence="6" id="KW-0238">DNA-binding</keyword>
<dbReference type="PROSITE" id="PS50110">
    <property type="entry name" value="RESPONSE_REGULATORY"/>
    <property type="match status" value="1"/>
</dbReference>
<feature type="domain" description="HTH araC/xylS-type" evidence="9">
    <location>
        <begin position="403"/>
        <end position="502"/>
    </location>
</feature>
<evidence type="ECO:0000256" key="6">
    <source>
        <dbReference type="ARBA" id="ARBA00023125"/>
    </source>
</evidence>
<dbReference type="InterPro" id="IPR051552">
    <property type="entry name" value="HptR"/>
</dbReference>
<dbReference type="PANTHER" id="PTHR42713">
    <property type="entry name" value="HISTIDINE KINASE-RELATED"/>
    <property type="match status" value="1"/>
</dbReference>
<comment type="subcellular location">
    <subcellularLocation>
        <location evidence="1">Cytoplasm</location>
    </subcellularLocation>
</comment>
<dbReference type="Pfam" id="PF12833">
    <property type="entry name" value="HTH_18"/>
    <property type="match status" value="1"/>
</dbReference>
<dbReference type="OrthoDB" id="9794370at2"/>
<dbReference type="InterPro" id="IPR018062">
    <property type="entry name" value="HTH_AraC-typ_CS"/>
</dbReference>
<keyword evidence="12" id="KW-1185">Reference proteome</keyword>
<dbReference type="Gene3D" id="1.10.10.60">
    <property type="entry name" value="Homeodomain-like"/>
    <property type="match status" value="2"/>
</dbReference>
<accession>A0A2Z2KJN4</accession>
<dbReference type="GO" id="GO:0003700">
    <property type="term" value="F:DNA-binding transcription factor activity"/>
    <property type="evidence" value="ECO:0007669"/>
    <property type="project" value="InterPro"/>
</dbReference>
<evidence type="ECO:0000256" key="8">
    <source>
        <dbReference type="PROSITE-ProRule" id="PRU00169"/>
    </source>
</evidence>
<evidence type="ECO:0000259" key="10">
    <source>
        <dbReference type="PROSITE" id="PS50110"/>
    </source>
</evidence>
<evidence type="ECO:0000256" key="5">
    <source>
        <dbReference type="ARBA" id="ARBA00023015"/>
    </source>
</evidence>
<dbReference type="SMART" id="SM00448">
    <property type="entry name" value="REC"/>
    <property type="match status" value="1"/>
</dbReference>
<reference evidence="11 12" key="1">
    <citation type="submission" date="2017-06" db="EMBL/GenBank/DDBJ databases">
        <title>Complete genome sequence of Paenibacillus donghaensis KCTC 13049T isolated from East Sea sediment, South Korea.</title>
        <authorList>
            <person name="Jung B.K."/>
            <person name="Hong S.-J."/>
            <person name="Shin J.-H."/>
        </authorList>
    </citation>
    <scope>NUCLEOTIDE SEQUENCE [LARGE SCALE GENOMIC DNA]</scope>
    <source>
        <strain evidence="11 12">KCTC 13049</strain>
    </source>
</reference>
<keyword evidence="7" id="KW-0804">Transcription</keyword>
<dbReference type="KEGG" id="pdh:B9T62_23375"/>
<gene>
    <name evidence="11" type="ORF">B9T62_23375</name>
</gene>
<dbReference type="GO" id="GO:0005737">
    <property type="term" value="C:cytoplasm"/>
    <property type="evidence" value="ECO:0007669"/>
    <property type="project" value="UniProtKB-SubCell"/>
</dbReference>
<dbReference type="SMART" id="SM00342">
    <property type="entry name" value="HTH_ARAC"/>
    <property type="match status" value="1"/>
</dbReference>
<dbReference type="SUPFAM" id="SSF46689">
    <property type="entry name" value="Homeodomain-like"/>
    <property type="match status" value="2"/>
</dbReference>